<dbReference type="EMBL" id="CP101988">
    <property type="protein sequence ID" value="UUI76043.1"/>
    <property type="molecule type" value="Genomic_DNA"/>
</dbReference>
<reference evidence="8 9" key="1">
    <citation type="submission" date="2022-07" db="EMBL/GenBank/DDBJ databases">
        <title>Novel species in genus cellulomonas.</title>
        <authorList>
            <person name="Ye L."/>
        </authorList>
    </citation>
    <scope>NUCLEOTIDE SEQUENCE [LARGE SCALE GENOMIC DNA]</scope>
    <source>
        <strain evidence="9">zg-Y338</strain>
    </source>
</reference>
<dbReference type="InterPro" id="IPR025705">
    <property type="entry name" value="Beta_hexosaminidase_sua/sub"/>
</dbReference>
<dbReference type="InterPro" id="IPR029018">
    <property type="entry name" value="Hex-like_dom2"/>
</dbReference>
<dbReference type="InterPro" id="IPR015882">
    <property type="entry name" value="HEX_bac_N"/>
</dbReference>
<evidence type="ECO:0000256" key="5">
    <source>
        <dbReference type="ARBA" id="ARBA00023295"/>
    </source>
</evidence>
<dbReference type="PANTHER" id="PTHR22600">
    <property type="entry name" value="BETA-HEXOSAMINIDASE"/>
    <property type="match status" value="1"/>
</dbReference>
<accession>A0ABY5L627</accession>
<name>A0ABY5L627_9CELL</name>
<evidence type="ECO:0000313" key="8">
    <source>
        <dbReference type="EMBL" id="UUI76043.1"/>
    </source>
</evidence>
<dbReference type="Proteomes" id="UP001316189">
    <property type="component" value="Chromosome"/>
</dbReference>
<gene>
    <name evidence="8" type="ORF">NP064_03810</name>
</gene>
<keyword evidence="9" id="KW-1185">Reference proteome</keyword>
<proteinExistence type="inferred from homology"/>
<dbReference type="InterPro" id="IPR017853">
    <property type="entry name" value="GH"/>
</dbReference>
<sequence length="507" mass="54555">MQPEAIELVPQPLRCEPLDSDPFVLGARPAVLVGDTPDELAVGVLAADLLGRLTGRPVEVRGHGGALRGEDVLVFRLAADAAVPAPASTPAPDREAVTAQSYRLEVGPGRAQVSAPTTAGLVAGFLTFKQLLHAGADGVQRVPAVHVEDVPRYRWRGLSIDVARSFLTLEELKVVTSLMAQYKLNMLHLHLTDDQAWRLEMPSRPRLTREAAEGAVAGGRGGSLTVADLRELTTYAWARGVTIVPEIDLPGHINAALRAYPDLNPDGVAPPRYTGIEVGFSRLTAALPATRGFIQDVLGDMARLTAGPYVHVGGDEVLTMERAEYSELVGAAAQAVRAGGKTVVGWQEIAQMPLEPGTVVQVWDTRPSLAAVRDASRAGARLLMSPASRVYLDMKYDASTEAGLEWAGHVEVRDAYDWEPSTVVEGADPDAVIGVEAAVWSETLHDMDTLLAMLLPRLAAVAEVAWTVPERRSWEGFCARVARQPEFWDRAGFPWHPSAQVEWGGRG</sequence>
<evidence type="ECO:0000259" key="6">
    <source>
        <dbReference type="Pfam" id="PF00728"/>
    </source>
</evidence>
<dbReference type="SUPFAM" id="SSF55545">
    <property type="entry name" value="beta-N-acetylhexosaminidase-like domain"/>
    <property type="match status" value="1"/>
</dbReference>
<evidence type="ECO:0000256" key="4">
    <source>
        <dbReference type="ARBA" id="ARBA00022801"/>
    </source>
</evidence>
<dbReference type="Gene3D" id="3.20.20.80">
    <property type="entry name" value="Glycosidases"/>
    <property type="match status" value="1"/>
</dbReference>
<dbReference type="SUPFAM" id="SSF51445">
    <property type="entry name" value="(Trans)glycosidases"/>
    <property type="match status" value="1"/>
</dbReference>
<dbReference type="CDD" id="cd06568">
    <property type="entry name" value="GH20_SpHex_like"/>
    <property type="match status" value="1"/>
</dbReference>
<dbReference type="PANTHER" id="PTHR22600:SF57">
    <property type="entry name" value="BETA-N-ACETYLHEXOSAMINIDASE"/>
    <property type="match status" value="1"/>
</dbReference>
<dbReference type="EC" id="3.2.1.52" evidence="3"/>
<feature type="domain" description="Glycoside hydrolase family 20 catalytic" evidence="6">
    <location>
        <begin position="153"/>
        <end position="467"/>
    </location>
</feature>
<dbReference type="Gene3D" id="3.30.379.10">
    <property type="entry name" value="Chitobiase/beta-hexosaminidase domain 2-like"/>
    <property type="match status" value="1"/>
</dbReference>
<evidence type="ECO:0000256" key="3">
    <source>
        <dbReference type="ARBA" id="ARBA00012663"/>
    </source>
</evidence>
<feature type="domain" description="Beta-hexosaminidase bacterial type N-terminal" evidence="7">
    <location>
        <begin position="6"/>
        <end position="149"/>
    </location>
</feature>
<dbReference type="PRINTS" id="PR00738">
    <property type="entry name" value="GLHYDRLASE20"/>
</dbReference>
<evidence type="ECO:0000313" key="9">
    <source>
        <dbReference type="Proteomes" id="UP001316189"/>
    </source>
</evidence>
<evidence type="ECO:0000256" key="2">
    <source>
        <dbReference type="ARBA" id="ARBA00006285"/>
    </source>
</evidence>
<dbReference type="Pfam" id="PF00728">
    <property type="entry name" value="Glyco_hydro_20"/>
    <property type="match status" value="1"/>
</dbReference>
<dbReference type="RefSeq" id="WP_227567838.1">
    <property type="nucleotide sequence ID" value="NZ_CP101988.1"/>
</dbReference>
<keyword evidence="5" id="KW-0326">Glycosidase</keyword>
<dbReference type="InterPro" id="IPR015883">
    <property type="entry name" value="Glyco_hydro_20_cat"/>
</dbReference>
<organism evidence="8 9">
    <name type="scientific">Cellulomonas chengniuliangii</name>
    <dbReference type="NCBI Taxonomy" id="2968084"/>
    <lineage>
        <taxon>Bacteria</taxon>
        <taxon>Bacillati</taxon>
        <taxon>Actinomycetota</taxon>
        <taxon>Actinomycetes</taxon>
        <taxon>Micrococcales</taxon>
        <taxon>Cellulomonadaceae</taxon>
        <taxon>Cellulomonas</taxon>
    </lineage>
</organism>
<protein>
    <recommendedName>
        <fullName evidence="3">beta-N-acetylhexosaminidase</fullName>
        <ecNumber evidence="3">3.2.1.52</ecNumber>
    </recommendedName>
</protein>
<comment type="catalytic activity">
    <reaction evidence="1">
        <text>Hydrolysis of terminal non-reducing N-acetyl-D-hexosamine residues in N-acetyl-beta-D-hexosaminides.</text>
        <dbReference type="EC" id="3.2.1.52"/>
    </reaction>
</comment>
<keyword evidence="4" id="KW-0378">Hydrolase</keyword>
<evidence type="ECO:0000259" key="7">
    <source>
        <dbReference type="Pfam" id="PF02838"/>
    </source>
</evidence>
<dbReference type="Pfam" id="PF02838">
    <property type="entry name" value="Glyco_hydro_20b"/>
    <property type="match status" value="1"/>
</dbReference>
<evidence type="ECO:0000256" key="1">
    <source>
        <dbReference type="ARBA" id="ARBA00001231"/>
    </source>
</evidence>
<comment type="similarity">
    <text evidence="2">Belongs to the glycosyl hydrolase 20 family.</text>
</comment>